<dbReference type="EMBL" id="CP069026">
    <property type="protein sequence ID" value="QRC93937.1"/>
    <property type="molecule type" value="Genomic_DNA"/>
</dbReference>
<name>A0A7U2EWD4_PHANO</name>
<reference evidence="2" key="1">
    <citation type="journal article" date="2021" name="BMC Genomics">
        <title>Chromosome-level genome assembly and manually-curated proteome of model necrotroph Parastagonospora nodorum Sn15 reveals a genome-wide trove of candidate effector homologs, and redundancy of virulence-related functions within an accessory chromosome.</title>
        <authorList>
            <person name="Bertazzoni S."/>
            <person name="Jones D.A.B."/>
            <person name="Phan H.T."/>
            <person name="Tan K.-C."/>
            <person name="Hane J.K."/>
        </authorList>
    </citation>
    <scope>NUCLEOTIDE SEQUENCE [LARGE SCALE GENOMIC DNA]</scope>
    <source>
        <strain evidence="2">SN15 / ATCC MYA-4574 / FGSC 10173)</strain>
    </source>
</reference>
<organism evidence="1 2">
    <name type="scientific">Phaeosphaeria nodorum (strain SN15 / ATCC MYA-4574 / FGSC 10173)</name>
    <name type="common">Glume blotch fungus</name>
    <name type="synonym">Parastagonospora nodorum</name>
    <dbReference type="NCBI Taxonomy" id="321614"/>
    <lineage>
        <taxon>Eukaryota</taxon>
        <taxon>Fungi</taxon>
        <taxon>Dikarya</taxon>
        <taxon>Ascomycota</taxon>
        <taxon>Pezizomycotina</taxon>
        <taxon>Dothideomycetes</taxon>
        <taxon>Pleosporomycetidae</taxon>
        <taxon>Pleosporales</taxon>
        <taxon>Pleosporineae</taxon>
        <taxon>Phaeosphaeriaceae</taxon>
        <taxon>Parastagonospora</taxon>
    </lineage>
</organism>
<keyword evidence="2" id="KW-1185">Reference proteome</keyword>
<dbReference type="VEuPathDB" id="FungiDB:JI435_429870"/>
<gene>
    <name evidence="1" type="ORF">JI435_429870</name>
</gene>
<dbReference type="AlphaFoldDB" id="A0A7U2EWD4"/>
<protein>
    <submittedName>
        <fullName evidence="1">Uncharacterized protein</fullName>
    </submittedName>
</protein>
<dbReference type="KEGG" id="pno:SNOG_15570"/>
<evidence type="ECO:0000313" key="1">
    <source>
        <dbReference type="EMBL" id="QRC93937.1"/>
    </source>
</evidence>
<accession>A0A7U2EWD4</accession>
<dbReference type="RefSeq" id="XP_001805715.1">
    <property type="nucleotide sequence ID" value="XM_001805663.1"/>
</dbReference>
<proteinExistence type="predicted"/>
<sequence length="154" mass="18033">MPSEWIYISQPTSKLNQRIVHFPRDSNFARWDHVYGRPKPKNARTFNAYRKRLWAPPPTPKKEPSPWLNLVPTWLQHMPTWPVKQVKVQSLGKNHVMEPPEEDFMMSGALPVEKDTRDFEPTSEENQVRPAPAYEEVSPIWDCVEAREIELGLC</sequence>
<dbReference type="Proteomes" id="UP000663193">
    <property type="component" value="Chromosome 4"/>
</dbReference>
<evidence type="ECO:0000313" key="2">
    <source>
        <dbReference type="Proteomes" id="UP000663193"/>
    </source>
</evidence>